<reference evidence="4 5" key="1">
    <citation type="submission" date="2020-07" db="EMBL/GenBank/DDBJ databases">
        <title>Genomic diversity of species in the Neisseriaceae family.</title>
        <authorList>
            <person name="Vincent A.T."/>
            <person name="Bernet E."/>
            <person name="Veyrier F.J."/>
        </authorList>
    </citation>
    <scope>NUCLEOTIDE SEQUENCE [LARGE SCALE GENOMIC DNA]</scope>
    <source>
        <strain evidence="4 5">DSM 22244</strain>
    </source>
</reference>
<sequence length="382" mass="42488">MAEVVLITGTPGSGKTLKLVSMMAKDPMFQPDENGISRKVFTNIKGLKLSHIPVSSKLKEQSASTDEKLSFHDVYDWIEKPENHGSILIIDEAQDVWPARSPGAKVPPNVEWLNTHRHLGVDIFVLTQNPKYLDLNLRGLVKKHWHIAANKLGMRTLLEWKYCANNPITQAKDAFASIYKLDDSVYDLYDSAEVHTENKTKRSKWVYVLPLALVLAPIFLFVSYKMLKQNYSADREVPGLEQAASDPAAAGVPDTVGSYANGGNLTPEMFVPTLAEKPESKPIYNGVRQVKAFERVAACIDGGKSGCACYTDQATKIREIPEALCREYAHEGLPFDPYREQRQTADSRPAEAPPEERPQILALDGQPRQNIAYSNDAPVLAQ</sequence>
<evidence type="ECO:0000256" key="2">
    <source>
        <dbReference type="SAM" id="Phobius"/>
    </source>
</evidence>
<dbReference type="KEGG" id="nsg:H3L94_02160"/>
<dbReference type="InterPro" id="IPR008900">
    <property type="entry name" value="Zot_N"/>
</dbReference>
<evidence type="ECO:0000256" key="1">
    <source>
        <dbReference type="SAM" id="MobiDB-lite"/>
    </source>
</evidence>
<feature type="region of interest" description="Disordered" evidence="1">
    <location>
        <begin position="335"/>
        <end position="382"/>
    </location>
</feature>
<dbReference type="SUPFAM" id="SSF52540">
    <property type="entry name" value="P-loop containing nucleoside triphosphate hydrolases"/>
    <property type="match status" value="1"/>
</dbReference>
<protein>
    <submittedName>
        <fullName evidence="4">DUF2075 domain-containing protein</fullName>
    </submittedName>
</protein>
<keyword evidence="2" id="KW-0472">Membrane</keyword>
<accession>A0A7D7N6K0</accession>
<evidence type="ECO:0000313" key="4">
    <source>
        <dbReference type="EMBL" id="QMT40883.1"/>
    </source>
</evidence>
<name>A0A7D7N6K0_9NEIS</name>
<dbReference type="Proteomes" id="UP000514752">
    <property type="component" value="Chromosome"/>
</dbReference>
<feature type="compositionally biased region" description="Basic and acidic residues" evidence="1">
    <location>
        <begin position="337"/>
        <end position="358"/>
    </location>
</feature>
<dbReference type="AlphaFoldDB" id="A0A7D7N6K0"/>
<proteinExistence type="predicted"/>
<evidence type="ECO:0000259" key="3">
    <source>
        <dbReference type="Pfam" id="PF05707"/>
    </source>
</evidence>
<feature type="transmembrane region" description="Helical" evidence="2">
    <location>
        <begin position="205"/>
        <end position="224"/>
    </location>
</feature>
<evidence type="ECO:0000313" key="5">
    <source>
        <dbReference type="Proteomes" id="UP000514752"/>
    </source>
</evidence>
<dbReference type="EMBL" id="CP059567">
    <property type="protein sequence ID" value="QMT40883.1"/>
    <property type="molecule type" value="Genomic_DNA"/>
</dbReference>
<keyword evidence="2" id="KW-1133">Transmembrane helix</keyword>
<keyword evidence="2" id="KW-0812">Transmembrane</keyword>
<dbReference type="Pfam" id="PF05707">
    <property type="entry name" value="Zot"/>
    <property type="match status" value="1"/>
</dbReference>
<organism evidence="4 5">
    <name type="scientific">Neisseria shayeganii</name>
    <dbReference type="NCBI Taxonomy" id="607712"/>
    <lineage>
        <taxon>Bacteria</taxon>
        <taxon>Pseudomonadati</taxon>
        <taxon>Pseudomonadota</taxon>
        <taxon>Betaproteobacteria</taxon>
        <taxon>Neisseriales</taxon>
        <taxon>Neisseriaceae</taxon>
        <taxon>Neisseria</taxon>
    </lineage>
</organism>
<dbReference type="Gene3D" id="3.40.50.300">
    <property type="entry name" value="P-loop containing nucleotide triphosphate hydrolases"/>
    <property type="match status" value="1"/>
</dbReference>
<dbReference type="RefSeq" id="WP_182122479.1">
    <property type="nucleotide sequence ID" value="NZ_CP059567.1"/>
</dbReference>
<gene>
    <name evidence="4" type="ORF">H3L94_02160</name>
</gene>
<dbReference type="InterPro" id="IPR027417">
    <property type="entry name" value="P-loop_NTPase"/>
</dbReference>
<feature type="domain" description="Zona occludens toxin N-terminal" evidence="3">
    <location>
        <begin position="4"/>
        <end position="193"/>
    </location>
</feature>